<dbReference type="GeneID" id="5410424"/>
<dbReference type="InterPro" id="IPR000182">
    <property type="entry name" value="GNAT_dom"/>
</dbReference>
<sequence>MIIRRLQKEDLPALARLYMQFWNEESSLVRMQETFARLRNDPDYVFLVAEVDDEIAGSLMGIICEELYGECRPFLVIEDVIVDREFRQQGIGSALIREIESYAVSRNCNYIIFVSELERTDAVPFYRSLGYAPDSYRGFKKRLGAQGKRSLPPPLTDTRNPE</sequence>
<dbReference type="GO" id="GO:0016747">
    <property type="term" value="F:acyltransferase activity, transferring groups other than amino-acyl groups"/>
    <property type="evidence" value="ECO:0007669"/>
    <property type="project" value="InterPro"/>
</dbReference>
<dbReference type="PANTHER" id="PTHR43877">
    <property type="entry name" value="AMINOALKYLPHOSPHONATE N-ACETYLTRANSFERASE-RELATED-RELATED"/>
    <property type="match status" value="1"/>
</dbReference>
<reference evidence="5" key="1">
    <citation type="journal article" date="2015" name="Microbiology">
        <title>Genome of Methanoregula boonei 6A8 reveals adaptations to oligotrophic peatland environments.</title>
        <authorList>
            <person name="Braeuer S."/>
            <person name="Cadillo-Quiroz H."/>
            <person name="Kyrpides N."/>
            <person name="Woyke T."/>
            <person name="Goodwin L."/>
            <person name="Detter C."/>
            <person name="Podell S."/>
            <person name="Yavitt J.B."/>
            <person name="Zinder S.H."/>
        </authorList>
    </citation>
    <scope>NUCLEOTIDE SEQUENCE [LARGE SCALE GENOMIC DNA]</scope>
    <source>
        <strain evidence="5">DSM 21154 / JCM 14090 / 6A8</strain>
    </source>
</reference>
<evidence type="ECO:0000256" key="1">
    <source>
        <dbReference type="ARBA" id="ARBA00022679"/>
    </source>
</evidence>
<dbReference type="OrthoDB" id="70064at2157"/>
<dbReference type="eggNOG" id="arCOG00826">
    <property type="taxonomic scope" value="Archaea"/>
</dbReference>
<dbReference type="PANTHER" id="PTHR43877:SF2">
    <property type="entry name" value="AMINOALKYLPHOSPHONATE N-ACETYLTRANSFERASE-RELATED"/>
    <property type="match status" value="1"/>
</dbReference>
<dbReference type="CDD" id="cd04301">
    <property type="entry name" value="NAT_SF"/>
    <property type="match status" value="1"/>
</dbReference>
<dbReference type="Gene3D" id="3.40.630.30">
    <property type="match status" value="1"/>
</dbReference>
<keyword evidence="2" id="KW-0012">Acyltransferase</keyword>
<name>A7I9V3_METB6</name>
<accession>A7I9V3</accession>
<dbReference type="Pfam" id="PF00583">
    <property type="entry name" value="Acetyltransf_1"/>
    <property type="match status" value="1"/>
</dbReference>
<keyword evidence="1 4" id="KW-0808">Transferase</keyword>
<dbReference type="InterPro" id="IPR050832">
    <property type="entry name" value="Bact_Acetyltransf"/>
</dbReference>
<dbReference type="PROSITE" id="PS51186">
    <property type="entry name" value="GNAT"/>
    <property type="match status" value="1"/>
</dbReference>
<dbReference type="Proteomes" id="UP000002408">
    <property type="component" value="Chromosome"/>
</dbReference>
<dbReference type="InterPro" id="IPR016181">
    <property type="entry name" value="Acyl_CoA_acyltransferase"/>
</dbReference>
<keyword evidence="5" id="KW-1185">Reference proteome</keyword>
<dbReference type="KEGG" id="mbn:Mboo_2000"/>
<evidence type="ECO:0000313" key="5">
    <source>
        <dbReference type="Proteomes" id="UP000002408"/>
    </source>
</evidence>
<feature type="domain" description="N-acetyltransferase" evidence="3">
    <location>
        <begin position="1"/>
        <end position="158"/>
    </location>
</feature>
<dbReference type="AlphaFoldDB" id="A7I9V3"/>
<dbReference type="EMBL" id="CP000780">
    <property type="protein sequence ID" value="ABS56514.1"/>
    <property type="molecule type" value="Genomic_DNA"/>
</dbReference>
<proteinExistence type="predicted"/>
<dbReference type="RefSeq" id="WP_012107569.1">
    <property type="nucleotide sequence ID" value="NC_009712.1"/>
</dbReference>
<evidence type="ECO:0000313" key="4">
    <source>
        <dbReference type="EMBL" id="ABS56514.1"/>
    </source>
</evidence>
<evidence type="ECO:0000259" key="3">
    <source>
        <dbReference type="PROSITE" id="PS51186"/>
    </source>
</evidence>
<protein>
    <submittedName>
        <fullName evidence="4">GCN5-related N-acetyltransferase</fullName>
    </submittedName>
</protein>
<evidence type="ECO:0000256" key="2">
    <source>
        <dbReference type="ARBA" id="ARBA00023315"/>
    </source>
</evidence>
<dbReference type="HOGENOM" id="CLU_013985_34_5_2"/>
<dbReference type="STRING" id="456442.Mboo_2000"/>
<dbReference type="SUPFAM" id="SSF55729">
    <property type="entry name" value="Acyl-CoA N-acyltransferases (Nat)"/>
    <property type="match status" value="1"/>
</dbReference>
<gene>
    <name evidence="4" type="ordered locus">Mboo_2000</name>
</gene>
<organism evidence="4 5">
    <name type="scientific">Methanoregula boonei (strain DSM 21154 / JCM 14090 / 6A8)</name>
    <dbReference type="NCBI Taxonomy" id="456442"/>
    <lineage>
        <taxon>Archaea</taxon>
        <taxon>Methanobacteriati</taxon>
        <taxon>Methanobacteriota</taxon>
        <taxon>Stenosarchaea group</taxon>
        <taxon>Methanomicrobia</taxon>
        <taxon>Methanomicrobiales</taxon>
        <taxon>Methanoregulaceae</taxon>
        <taxon>Methanoregula</taxon>
    </lineage>
</organism>